<gene>
    <name evidence="9" type="primary">lon</name>
    <name evidence="17" type="ORF">Ga0061060_10121</name>
</gene>
<sequence>MARKKNKVIPLLPLRGLLVFPTTVLHLDVGREKSVQALEKAMVEENLVLLTSQKDVQIDEPELEDVYEMGTIARVKQLLKLPNGTFRVLVEGISRGKVVKWVSEEPCYVVQVEQFVDNEKEDMEFEALRRTMLEYFEQYIKLSKKLSADIYTSVMDIQQAGRMADIIASHLPLKLEEKQRLLEAVDVKERVHQIIQILHNEKEILHLEKRISQRVKQSMERTQKEYYLREQMKAIQKELGEKEGKVGEIDMLREKIEQAGMPEHVKATALKELERYEKVPAASAESGVIRNYLDWLLALPWTKQTEDIHDIHRAEKILNEEHYGLETVKERVLEYLAVQQLTHSLRGPILCLVGPPGVGKTSLARSIAKTLNRNFVRISLGGVRDESEIRGHRRTYVGALPGRIIQGMKKAGTINPVFLLDEIDKMSSDFRGDPSAALLEVLDPEQNHSFSDHYIEEPYDLSKVMFIATANTLATIPRPLLDRMEVITIPSYTEIEKLHIAKEHLLPKQMEAHGLQKRMLHMRDEAMMQVIRYYTREAGVRNLERQLASICRKAAKTIVSEGRKRIVITEKNVSEFLGKPKYHYGQAESEDQVGVATGLAYTAAGGDTLAIEVSIAQGKGKLTLTGQLGDVMKESAQAAFTYIRSKAKQLGIDPEFHEKLDIHIHVPEGAVPKDGPSAGITMATALISALTGKPVSRFVGMTGEITLRGRVLAIGGVKEKVLSAHRAGLKKVILPKENEKDLEDIPEIVKKQLQFVLVSHIDDVLEHALVGGDK</sequence>
<dbReference type="Gene3D" id="3.40.50.300">
    <property type="entry name" value="P-loop containing nucleotide triphosphate hydrolases"/>
    <property type="match status" value="1"/>
</dbReference>
<keyword evidence="2 9" id="KW-0963">Cytoplasm</keyword>
<evidence type="ECO:0000259" key="16">
    <source>
        <dbReference type="PROSITE" id="PS51787"/>
    </source>
</evidence>
<reference evidence="18" key="1">
    <citation type="submission" date="2015-08" db="EMBL/GenBank/DDBJ databases">
        <authorList>
            <person name="Varghese N."/>
        </authorList>
    </citation>
    <scope>NUCLEOTIDE SEQUENCE [LARGE SCALE GENOMIC DNA]</scope>
    <source>
        <strain evidence="18">DSM 27374</strain>
    </source>
</reference>
<comment type="subunit">
    <text evidence="9 10">Homohexamer. Organized in a ring with a central cavity.</text>
</comment>
<dbReference type="STRING" id="1325335.GCA_001418025_00019"/>
<evidence type="ECO:0000313" key="18">
    <source>
        <dbReference type="Proteomes" id="UP000182738"/>
    </source>
</evidence>
<dbReference type="AlphaFoldDB" id="A0A0K6GJN8"/>
<keyword evidence="18" id="KW-1185">Reference proteome</keyword>
<dbReference type="SUPFAM" id="SSF54211">
    <property type="entry name" value="Ribosomal protein S5 domain 2-like"/>
    <property type="match status" value="1"/>
</dbReference>
<dbReference type="GO" id="GO:0043565">
    <property type="term" value="F:sequence-specific DNA binding"/>
    <property type="evidence" value="ECO:0007669"/>
    <property type="project" value="UniProtKB-UniRule"/>
</dbReference>
<dbReference type="NCBIfam" id="NF008053">
    <property type="entry name" value="PRK10787.1"/>
    <property type="match status" value="1"/>
</dbReference>
<protein>
    <recommendedName>
        <fullName evidence="9 10">Lon protease</fullName>
        <ecNumber evidence="9 10">3.4.21.53</ecNumber>
    </recommendedName>
    <alternativeName>
        <fullName evidence="9">ATP-dependent protease La</fullName>
    </alternativeName>
</protein>
<dbReference type="RefSeq" id="WP_055440010.1">
    <property type="nucleotide sequence ID" value="NZ_BAABDZ010000019.1"/>
</dbReference>
<dbReference type="SUPFAM" id="SSF52540">
    <property type="entry name" value="P-loop containing nucleoside triphosphate hydrolases"/>
    <property type="match status" value="1"/>
</dbReference>
<evidence type="ECO:0000256" key="14">
    <source>
        <dbReference type="RuleBase" id="RU000591"/>
    </source>
</evidence>
<dbReference type="InterPro" id="IPR015947">
    <property type="entry name" value="PUA-like_sf"/>
</dbReference>
<evidence type="ECO:0000256" key="11">
    <source>
        <dbReference type="PIRSR" id="PIRSR001174-1"/>
    </source>
</evidence>
<comment type="catalytic activity">
    <reaction evidence="9 10 13">
        <text>Hydrolysis of proteins in presence of ATP.</text>
        <dbReference type="EC" id="3.4.21.53"/>
    </reaction>
</comment>
<dbReference type="Proteomes" id="UP000182738">
    <property type="component" value="Unassembled WGS sequence"/>
</dbReference>
<dbReference type="InterPro" id="IPR027417">
    <property type="entry name" value="P-loop_NTPase"/>
</dbReference>
<dbReference type="InterPro" id="IPR027065">
    <property type="entry name" value="Lon_Prtase"/>
</dbReference>
<feature type="binding site" evidence="9 12">
    <location>
        <begin position="354"/>
        <end position="361"/>
    </location>
    <ligand>
        <name>ATP</name>
        <dbReference type="ChEBI" id="CHEBI:30616"/>
    </ligand>
</feature>
<dbReference type="Pfam" id="PF22667">
    <property type="entry name" value="Lon_lid"/>
    <property type="match status" value="1"/>
</dbReference>
<keyword evidence="7 9" id="KW-0067">ATP-binding</keyword>
<dbReference type="InterPro" id="IPR004815">
    <property type="entry name" value="Lon_bac/euk-typ"/>
</dbReference>
<evidence type="ECO:0000256" key="12">
    <source>
        <dbReference type="PIRSR" id="PIRSR001174-2"/>
    </source>
</evidence>
<dbReference type="EC" id="3.4.21.53" evidence="9 10"/>
<dbReference type="PIRSF" id="PIRSF001174">
    <property type="entry name" value="Lon_proteas"/>
    <property type="match status" value="1"/>
</dbReference>
<dbReference type="Pfam" id="PF02190">
    <property type="entry name" value="LON_substr_bdg"/>
    <property type="match status" value="1"/>
</dbReference>
<dbReference type="PANTHER" id="PTHR10046">
    <property type="entry name" value="ATP DEPENDENT LON PROTEASE FAMILY MEMBER"/>
    <property type="match status" value="1"/>
</dbReference>
<organism evidence="17 18">
    <name type="scientific">Anoxybacillus suryakundensis</name>
    <dbReference type="NCBI Taxonomy" id="1325335"/>
    <lineage>
        <taxon>Bacteria</taxon>
        <taxon>Bacillati</taxon>
        <taxon>Bacillota</taxon>
        <taxon>Bacilli</taxon>
        <taxon>Bacillales</taxon>
        <taxon>Anoxybacillaceae</taxon>
        <taxon>Anoxybacillus</taxon>
    </lineage>
</organism>
<dbReference type="InterPro" id="IPR003959">
    <property type="entry name" value="ATPase_AAA_core"/>
</dbReference>
<dbReference type="GO" id="GO:0004176">
    <property type="term" value="F:ATP-dependent peptidase activity"/>
    <property type="evidence" value="ECO:0007669"/>
    <property type="project" value="UniProtKB-UniRule"/>
</dbReference>
<comment type="induction">
    <text evidence="9">By heat shock.</text>
</comment>
<evidence type="ECO:0000256" key="1">
    <source>
        <dbReference type="ARBA" id="ARBA00004496"/>
    </source>
</evidence>
<dbReference type="PROSITE" id="PS01046">
    <property type="entry name" value="LON_SER"/>
    <property type="match status" value="1"/>
</dbReference>
<dbReference type="InterPro" id="IPR003111">
    <property type="entry name" value="Lon_prtase_N"/>
</dbReference>
<comment type="function">
    <text evidence="9">ATP-dependent serine protease that mediates the selective degradation of mutant and abnormal proteins as well as certain short-lived regulatory proteins. Required for cellular homeostasis and for survival from DNA damage and developmental changes induced by stress. Degrades polypeptides processively to yield small peptide fragments that are 5 to 10 amino acids long. Binds to DNA in a double-stranded, site-specific manner.</text>
</comment>
<dbReference type="InterPro" id="IPR008269">
    <property type="entry name" value="Lon_proteolytic"/>
</dbReference>
<dbReference type="PROSITE" id="PS51786">
    <property type="entry name" value="LON_PROTEOLYTIC"/>
    <property type="match status" value="1"/>
</dbReference>
<dbReference type="SMART" id="SM00464">
    <property type="entry name" value="LON"/>
    <property type="match status" value="1"/>
</dbReference>
<dbReference type="OrthoDB" id="9803599at2"/>
<dbReference type="NCBIfam" id="TIGR00763">
    <property type="entry name" value="lon"/>
    <property type="match status" value="1"/>
</dbReference>
<evidence type="ECO:0000256" key="13">
    <source>
        <dbReference type="PROSITE-ProRule" id="PRU01122"/>
    </source>
</evidence>
<feature type="domain" description="Lon N-terminal" evidence="16">
    <location>
        <begin position="9"/>
        <end position="202"/>
    </location>
</feature>
<evidence type="ECO:0000256" key="3">
    <source>
        <dbReference type="ARBA" id="ARBA00022670"/>
    </source>
</evidence>
<comment type="subcellular location">
    <subcellularLocation>
        <location evidence="1 9 10">Cytoplasm</location>
    </subcellularLocation>
</comment>
<evidence type="ECO:0000259" key="15">
    <source>
        <dbReference type="PROSITE" id="PS51786"/>
    </source>
</evidence>
<dbReference type="GO" id="GO:0034605">
    <property type="term" value="P:cellular response to heat"/>
    <property type="evidence" value="ECO:0007669"/>
    <property type="project" value="UniProtKB-UniRule"/>
</dbReference>
<dbReference type="Pfam" id="PF00004">
    <property type="entry name" value="AAA"/>
    <property type="match status" value="1"/>
</dbReference>
<evidence type="ECO:0000256" key="10">
    <source>
        <dbReference type="PIRNR" id="PIRNR001174"/>
    </source>
</evidence>
<dbReference type="InterPro" id="IPR027543">
    <property type="entry name" value="Lon_bac"/>
</dbReference>
<name>A0A0K6GJN8_9BACL</name>
<dbReference type="GO" id="GO:0016887">
    <property type="term" value="F:ATP hydrolysis activity"/>
    <property type="evidence" value="ECO:0007669"/>
    <property type="project" value="UniProtKB-UniRule"/>
</dbReference>
<evidence type="ECO:0000313" key="17">
    <source>
        <dbReference type="EMBL" id="CUA78716.1"/>
    </source>
</evidence>
<keyword evidence="8 9" id="KW-0346">Stress response</keyword>
<keyword evidence="5 9" id="KW-0378">Hydrolase</keyword>
<evidence type="ECO:0000256" key="9">
    <source>
        <dbReference type="HAMAP-Rule" id="MF_01973"/>
    </source>
</evidence>
<dbReference type="SMART" id="SM00382">
    <property type="entry name" value="AAA"/>
    <property type="match status" value="1"/>
</dbReference>
<dbReference type="CDD" id="cd19500">
    <property type="entry name" value="RecA-like_Lon"/>
    <property type="match status" value="1"/>
</dbReference>
<feature type="active site" evidence="9 11">
    <location>
        <position position="677"/>
    </location>
</feature>
<dbReference type="GO" id="GO:0005524">
    <property type="term" value="F:ATP binding"/>
    <property type="evidence" value="ECO:0007669"/>
    <property type="project" value="UniProtKB-UniRule"/>
</dbReference>
<evidence type="ECO:0000256" key="8">
    <source>
        <dbReference type="ARBA" id="ARBA00023016"/>
    </source>
</evidence>
<dbReference type="InterPro" id="IPR003593">
    <property type="entry name" value="AAA+_ATPase"/>
</dbReference>
<dbReference type="InterPro" id="IPR020568">
    <property type="entry name" value="Ribosomal_Su5_D2-typ_SF"/>
</dbReference>
<proteinExistence type="evidence at transcript level"/>
<keyword evidence="6 9" id="KW-0720">Serine protease</keyword>
<dbReference type="Pfam" id="PF05362">
    <property type="entry name" value="Lon_C"/>
    <property type="match status" value="1"/>
</dbReference>
<dbReference type="Gene3D" id="2.30.130.40">
    <property type="entry name" value="LON domain-like"/>
    <property type="match status" value="1"/>
</dbReference>
<comment type="similarity">
    <text evidence="9 10 13 14">Belongs to the peptidase S16 family.</text>
</comment>
<dbReference type="Gene3D" id="1.20.5.5270">
    <property type="match status" value="1"/>
</dbReference>
<dbReference type="GO" id="GO:0004252">
    <property type="term" value="F:serine-type endopeptidase activity"/>
    <property type="evidence" value="ECO:0007669"/>
    <property type="project" value="UniProtKB-UniRule"/>
</dbReference>
<evidence type="ECO:0000256" key="5">
    <source>
        <dbReference type="ARBA" id="ARBA00022801"/>
    </source>
</evidence>
<dbReference type="HAMAP" id="MF_01973">
    <property type="entry name" value="lon_bact"/>
    <property type="match status" value="1"/>
</dbReference>
<dbReference type="GO" id="GO:0005737">
    <property type="term" value="C:cytoplasm"/>
    <property type="evidence" value="ECO:0007669"/>
    <property type="project" value="UniProtKB-SubCell"/>
</dbReference>
<evidence type="ECO:0000256" key="6">
    <source>
        <dbReference type="ARBA" id="ARBA00022825"/>
    </source>
</evidence>
<dbReference type="InterPro" id="IPR008268">
    <property type="entry name" value="Peptidase_S16_AS"/>
</dbReference>
<accession>A0A0K6GJN8</accession>
<dbReference type="PROSITE" id="PS51787">
    <property type="entry name" value="LON_N"/>
    <property type="match status" value="1"/>
</dbReference>
<dbReference type="FunFam" id="3.30.230.10:FF:000010">
    <property type="entry name" value="Lon protease"/>
    <property type="match status" value="1"/>
</dbReference>
<dbReference type="EMBL" id="CYGZ01000001">
    <property type="protein sequence ID" value="CUA78716.1"/>
    <property type="molecule type" value="Genomic_DNA"/>
</dbReference>
<dbReference type="SUPFAM" id="SSF88697">
    <property type="entry name" value="PUA domain-like"/>
    <property type="match status" value="1"/>
</dbReference>
<dbReference type="InterPro" id="IPR054594">
    <property type="entry name" value="Lon_lid"/>
</dbReference>
<dbReference type="InterPro" id="IPR014721">
    <property type="entry name" value="Ribsml_uS5_D2-typ_fold_subgr"/>
</dbReference>
<dbReference type="FunFam" id="1.20.5.5270:FF:000002">
    <property type="entry name" value="Lon protease homolog"/>
    <property type="match status" value="1"/>
</dbReference>
<evidence type="ECO:0000256" key="7">
    <source>
        <dbReference type="ARBA" id="ARBA00022840"/>
    </source>
</evidence>
<dbReference type="Gene3D" id="1.10.8.60">
    <property type="match status" value="1"/>
</dbReference>
<dbReference type="Gene3D" id="3.30.230.10">
    <property type="match status" value="1"/>
</dbReference>
<dbReference type="InterPro" id="IPR046336">
    <property type="entry name" value="Lon_prtase_N_sf"/>
</dbReference>
<keyword evidence="4 9" id="KW-0547">Nucleotide-binding</keyword>
<evidence type="ECO:0000256" key="4">
    <source>
        <dbReference type="ARBA" id="ARBA00022741"/>
    </source>
</evidence>
<dbReference type="FunFam" id="3.40.50.300:FF:000382">
    <property type="entry name" value="Lon protease homolog 2, peroxisomal"/>
    <property type="match status" value="1"/>
</dbReference>
<dbReference type="GO" id="GO:0006515">
    <property type="term" value="P:protein quality control for misfolded or incompletely synthesized proteins"/>
    <property type="evidence" value="ECO:0007669"/>
    <property type="project" value="UniProtKB-UniRule"/>
</dbReference>
<feature type="domain" description="Lon proteolytic" evidence="15">
    <location>
        <begin position="590"/>
        <end position="771"/>
    </location>
</feature>
<dbReference type="PRINTS" id="PR00830">
    <property type="entry name" value="ENDOLAPTASE"/>
</dbReference>
<keyword evidence="3 9" id="KW-0645">Protease</keyword>
<dbReference type="Gene3D" id="1.20.58.1480">
    <property type="match status" value="1"/>
</dbReference>
<feature type="active site" evidence="9 11">
    <location>
        <position position="720"/>
    </location>
</feature>
<evidence type="ECO:0000256" key="2">
    <source>
        <dbReference type="ARBA" id="ARBA00022490"/>
    </source>
</evidence>